<keyword evidence="4 6" id="KW-0067">ATP-binding</keyword>
<dbReference type="RefSeq" id="WP_113953804.1">
    <property type="nucleotide sequence ID" value="NZ_QNRT01000002.1"/>
</dbReference>
<dbReference type="Pfam" id="PF00005">
    <property type="entry name" value="ABC_tran"/>
    <property type="match status" value="1"/>
</dbReference>
<dbReference type="SMART" id="SM00382">
    <property type="entry name" value="AAA"/>
    <property type="match status" value="1"/>
</dbReference>
<keyword evidence="7" id="KW-1185">Reference proteome</keyword>
<dbReference type="PANTHER" id="PTHR46743:SF2">
    <property type="entry name" value="TEICHOIC ACIDS EXPORT ATP-BINDING PROTEIN TAGH"/>
    <property type="match status" value="1"/>
</dbReference>
<evidence type="ECO:0000256" key="1">
    <source>
        <dbReference type="ARBA" id="ARBA00005417"/>
    </source>
</evidence>
<feature type="domain" description="ABC transporter" evidence="5">
    <location>
        <begin position="4"/>
        <end position="248"/>
    </location>
</feature>
<dbReference type="EMBL" id="QNRT01000002">
    <property type="protein sequence ID" value="RBP50999.1"/>
    <property type="molecule type" value="Genomic_DNA"/>
</dbReference>
<comment type="similarity">
    <text evidence="1">Belongs to the ABC transporter superfamily.</text>
</comment>
<evidence type="ECO:0000313" key="6">
    <source>
        <dbReference type="EMBL" id="RBP50999.1"/>
    </source>
</evidence>
<dbReference type="Proteomes" id="UP000253083">
    <property type="component" value="Unassembled WGS sequence"/>
</dbReference>
<dbReference type="OrthoDB" id="9778870at2"/>
<dbReference type="GO" id="GO:0140359">
    <property type="term" value="F:ABC-type transporter activity"/>
    <property type="evidence" value="ECO:0007669"/>
    <property type="project" value="InterPro"/>
</dbReference>
<protein>
    <submittedName>
        <fullName evidence="6">ABC-2 type transport system ATP-binding protein/lipopolysaccharide transport system ATP-binding protein</fullName>
    </submittedName>
</protein>
<gene>
    <name evidence="6" type="ORF">DFR28_102416</name>
</gene>
<dbReference type="GO" id="GO:0016887">
    <property type="term" value="F:ATP hydrolysis activity"/>
    <property type="evidence" value="ECO:0007669"/>
    <property type="project" value="InterPro"/>
</dbReference>
<dbReference type="InParanoid" id="A0A395JKD0"/>
<evidence type="ECO:0000256" key="3">
    <source>
        <dbReference type="ARBA" id="ARBA00022741"/>
    </source>
</evidence>
<dbReference type="Gene3D" id="3.40.50.300">
    <property type="entry name" value="P-loop containing nucleotide triphosphate hydrolases"/>
    <property type="match status" value="1"/>
</dbReference>
<reference evidence="6 7" key="1">
    <citation type="submission" date="2018-06" db="EMBL/GenBank/DDBJ databases">
        <title>Genomic Encyclopedia of Type Strains, Phase IV (KMG-IV): sequencing the most valuable type-strain genomes for metagenomic binning, comparative biology and taxonomic classification.</title>
        <authorList>
            <person name="Goeker M."/>
        </authorList>
    </citation>
    <scope>NUCLEOTIDE SEQUENCE [LARGE SCALE GENOMIC DNA]</scope>
    <source>
        <strain evidence="6 7">DSM 24032</strain>
    </source>
</reference>
<accession>A0A395JKD0</accession>
<keyword evidence="3" id="KW-0547">Nucleotide-binding</keyword>
<keyword evidence="2" id="KW-0813">Transport</keyword>
<sequence>MPYLRLDDVSLALPIYDTVHRSITKTITDNIPIGGKIRVDARRKSSILALDRVSLSFKRGDRVALLGHNGAGKTSLLKVLAGFYEPTSGSRHVNGKVSALLELVAGMDLNITGYENIQLCGTLHGMRRQQIVDRTESIAEFSELGSYLDLPVRLYSQGMILRLAFSICTSIESDILLLDEWVGAGDKAFIDRAKNRLSEMVNRSSILVLATHSHDVAKNLCNKAMFLEHGRVIQTGNIDDVIEFQAECNH</sequence>
<dbReference type="InterPro" id="IPR015860">
    <property type="entry name" value="ABC_transpr_TagH-like"/>
</dbReference>
<comment type="caution">
    <text evidence="6">The sequence shown here is derived from an EMBL/GenBank/DDBJ whole genome shotgun (WGS) entry which is preliminary data.</text>
</comment>
<proteinExistence type="inferred from homology"/>
<dbReference type="AlphaFoldDB" id="A0A395JKD0"/>
<dbReference type="GO" id="GO:0005524">
    <property type="term" value="F:ATP binding"/>
    <property type="evidence" value="ECO:0007669"/>
    <property type="project" value="UniProtKB-KW"/>
</dbReference>
<evidence type="ECO:0000259" key="5">
    <source>
        <dbReference type="PROSITE" id="PS50893"/>
    </source>
</evidence>
<dbReference type="InterPro" id="IPR003439">
    <property type="entry name" value="ABC_transporter-like_ATP-bd"/>
</dbReference>
<dbReference type="CDD" id="cd03220">
    <property type="entry name" value="ABC_KpsT_Wzt"/>
    <property type="match status" value="1"/>
</dbReference>
<dbReference type="InterPro" id="IPR003593">
    <property type="entry name" value="AAA+_ATPase"/>
</dbReference>
<evidence type="ECO:0000256" key="4">
    <source>
        <dbReference type="ARBA" id="ARBA00022840"/>
    </source>
</evidence>
<evidence type="ECO:0000256" key="2">
    <source>
        <dbReference type="ARBA" id="ARBA00022448"/>
    </source>
</evidence>
<dbReference type="InterPro" id="IPR027417">
    <property type="entry name" value="P-loop_NTPase"/>
</dbReference>
<dbReference type="PROSITE" id="PS50893">
    <property type="entry name" value="ABC_TRANSPORTER_2"/>
    <property type="match status" value="1"/>
</dbReference>
<organism evidence="6 7">
    <name type="scientific">Arenicella xantha</name>
    <dbReference type="NCBI Taxonomy" id="644221"/>
    <lineage>
        <taxon>Bacteria</taxon>
        <taxon>Pseudomonadati</taxon>
        <taxon>Pseudomonadota</taxon>
        <taxon>Gammaproteobacteria</taxon>
        <taxon>Arenicellales</taxon>
        <taxon>Arenicellaceae</taxon>
        <taxon>Arenicella</taxon>
    </lineage>
</organism>
<name>A0A395JKD0_9GAMM</name>
<dbReference type="GO" id="GO:0016020">
    <property type="term" value="C:membrane"/>
    <property type="evidence" value="ECO:0007669"/>
    <property type="project" value="InterPro"/>
</dbReference>
<dbReference type="InterPro" id="IPR050683">
    <property type="entry name" value="Bact_Polysacc_Export_ATP-bd"/>
</dbReference>
<dbReference type="PANTHER" id="PTHR46743">
    <property type="entry name" value="TEICHOIC ACIDS EXPORT ATP-BINDING PROTEIN TAGH"/>
    <property type="match status" value="1"/>
</dbReference>
<dbReference type="SUPFAM" id="SSF52540">
    <property type="entry name" value="P-loop containing nucleoside triphosphate hydrolases"/>
    <property type="match status" value="1"/>
</dbReference>
<evidence type="ECO:0000313" key="7">
    <source>
        <dbReference type="Proteomes" id="UP000253083"/>
    </source>
</evidence>